<organism evidence="2 3">
    <name type="scientific">Haemophilus sputorum</name>
    <dbReference type="NCBI Taxonomy" id="1078480"/>
    <lineage>
        <taxon>Bacteria</taxon>
        <taxon>Pseudomonadati</taxon>
        <taxon>Pseudomonadota</taxon>
        <taxon>Gammaproteobacteria</taxon>
        <taxon>Pasteurellales</taxon>
        <taxon>Pasteurellaceae</taxon>
        <taxon>Haemophilus</taxon>
    </lineage>
</organism>
<comment type="caution">
    <text evidence="2">The sequence shown here is derived from an EMBL/GenBank/DDBJ whole genome shotgun (WGS) entry which is preliminary data.</text>
</comment>
<accession>A0A369YEJ7</accession>
<feature type="transmembrane region" description="Helical" evidence="1">
    <location>
        <begin position="7"/>
        <end position="30"/>
    </location>
</feature>
<dbReference type="RefSeq" id="WP_111403328.1">
    <property type="nucleotide sequence ID" value="NZ_QEPN01000005.1"/>
</dbReference>
<dbReference type="EMBL" id="QEPN01000005">
    <property type="protein sequence ID" value="RDE71444.1"/>
    <property type="molecule type" value="Genomic_DNA"/>
</dbReference>
<evidence type="ECO:0000256" key="1">
    <source>
        <dbReference type="SAM" id="Phobius"/>
    </source>
</evidence>
<reference evidence="2 3" key="1">
    <citation type="submission" date="2018-05" db="EMBL/GenBank/DDBJ databases">
        <title>Draft Genome Sequences for a Diverse set of 7 Haemophilus Species.</title>
        <authorList>
            <person name="Nichols M."/>
            <person name="Topaz N."/>
            <person name="Wang X."/>
            <person name="Wang X."/>
            <person name="Boxrud D."/>
        </authorList>
    </citation>
    <scope>NUCLEOTIDE SEQUENCE [LARGE SCALE GENOMIC DNA]</scope>
    <source>
        <strain evidence="2 3">C2002001239</strain>
    </source>
</reference>
<dbReference type="AlphaFoldDB" id="A0A369YEJ7"/>
<name>A0A369YEJ7_9PAST</name>
<keyword evidence="1" id="KW-0812">Transmembrane</keyword>
<dbReference type="Proteomes" id="UP000253872">
    <property type="component" value="Unassembled WGS sequence"/>
</dbReference>
<keyword evidence="1" id="KW-0472">Membrane</keyword>
<evidence type="ECO:0000313" key="3">
    <source>
        <dbReference type="Proteomes" id="UP000253872"/>
    </source>
</evidence>
<keyword evidence="1" id="KW-1133">Transmembrane helix</keyword>
<dbReference type="STRING" id="1035839.GCA_000238795_00901"/>
<protein>
    <submittedName>
        <fullName evidence="2">Type II secretory pathway, pseudopilin PulG</fullName>
    </submittedName>
</protein>
<proteinExistence type="predicted"/>
<evidence type="ECO:0000313" key="2">
    <source>
        <dbReference type="EMBL" id="RDE71444.1"/>
    </source>
</evidence>
<gene>
    <name evidence="2" type="ORF">DPV93_07280</name>
</gene>
<sequence>MPHYFKLFPAFSLIEGLITLAISVIALYFISMVAFHLQDITALNQEINQIQAFIYKIQSKARYEKRSYSLTISQNEKQKAWCLIAIEKPKNNRKEMVCDCLNLTACSLQTDYFLYRNQHTDILLKNKSLYPKTFINIDGSAGNLESKCLQISRHGVMEILQYQGGRAYVIDKAKRSQCKD</sequence>